<evidence type="ECO:0000313" key="2">
    <source>
        <dbReference type="EMBL" id="GGD65322.1"/>
    </source>
</evidence>
<dbReference type="NCBIfam" id="TIGR03753">
    <property type="entry name" value="blh_monoox"/>
    <property type="match status" value="1"/>
</dbReference>
<dbReference type="Pfam" id="PF15461">
    <property type="entry name" value="BCD"/>
    <property type="match status" value="1"/>
</dbReference>
<organism evidence="2 3">
    <name type="scientific">Emticicia aquatilis</name>
    <dbReference type="NCBI Taxonomy" id="1537369"/>
    <lineage>
        <taxon>Bacteria</taxon>
        <taxon>Pseudomonadati</taxon>
        <taxon>Bacteroidota</taxon>
        <taxon>Cytophagia</taxon>
        <taxon>Cytophagales</taxon>
        <taxon>Leadbetterellaceae</taxon>
        <taxon>Emticicia</taxon>
    </lineage>
</organism>
<evidence type="ECO:0000256" key="1">
    <source>
        <dbReference type="SAM" id="Phobius"/>
    </source>
</evidence>
<feature type="transmembrane region" description="Helical" evidence="1">
    <location>
        <begin position="102"/>
        <end position="121"/>
    </location>
</feature>
<feature type="transmembrane region" description="Helical" evidence="1">
    <location>
        <begin position="183"/>
        <end position="210"/>
    </location>
</feature>
<gene>
    <name evidence="2" type="ORF">GCM10011514_31740</name>
</gene>
<evidence type="ECO:0008006" key="4">
    <source>
        <dbReference type="Google" id="ProtNLM"/>
    </source>
</evidence>
<reference evidence="2" key="2">
    <citation type="submission" date="2020-09" db="EMBL/GenBank/DDBJ databases">
        <authorList>
            <person name="Sun Q."/>
            <person name="Zhou Y."/>
        </authorList>
    </citation>
    <scope>NUCLEOTIDE SEQUENCE</scope>
    <source>
        <strain evidence="2">CGMCC 1.15958</strain>
    </source>
</reference>
<reference evidence="2" key="1">
    <citation type="journal article" date="2014" name="Int. J. Syst. Evol. Microbiol.">
        <title>Complete genome sequence of Corynebacterium casei LMG S-19264T (=DSM 44701T), isolated from a smear-ripened cheese.</title>
        <authorList>
            <consortium name="US DOE Joint Genome Institute (JGI-PGF)"/>
            <person name="Walter F."/>
            <person name="Albersmeier A."/>
            <person name="Kalinowski J."/>
            <person name="Ruckert C."/>
        </authorList>
    </citation>
    <scope>NUCLEOTIDE SEQUENCE</scope>
    <source>
        <strain evidence="2">CGMCC 1.15958</strain>
    </source>
</reference>
<comment type="caution">
    <text evidence="2">The sequence shown here is derived from an EMBL/GenBank/DDBJ whole genome shotgun (WGS) entry which is preliminary data.</text>
</comment>
<name>A0A916YWK8_9BACT</name>
<dbReference type="Proteomes" id="UP000609064">
    <property type="component" value="Unassembled WGS sequence"/>
</dbReference>
<protein>
    <recommendedName>
        <fullName evidence="4">Beta-carotene 15,15'-dioxygenase</fullName>
    </recommendedName>
</protein>
<keyword evidence="1" id="KW-0472">Membrane</keyword>
<feature type="transmembrane region" description="Helical" evidence="1">
    <location>
        <begin position="267"/>
        <end position="285"/>
    </location>
</feature>
<keyword evidence="3" id="KW-1185">Reference proteome</keyword>
<dbReference type="InterPro" id="IPR022270">
    <property type="entry name" value="Blh_diox"/>
</dbReference>
<dbReference type="EMBL" id="BMKK01000006">
    <property type="protein sequence ID" value="GGD65322.1"/>
    <property type="molecule type" value="Genomic_DNA"/>
</dbReference>
<accession>A0A916YWK8</accession>
<feature type="transmembrane region" description="Helical" evidence="1">
    <location>
        <begin position="152"/>
        <end position="171"/>
    </location>
</feature>
<evidence type="ECO:0000313" key="3">
    <source>
        <dbReference type="Proteomes" id="UP000609064"/>
    </source>
</evidence>
<proteinExistence type="predicted"/>
<feature type="transmembrane region" description="Helical" evidence="1">
    <location>
        <begin position="17"/>
        <end position="38"/>
    </location>
</feature>
<feature type="transmembrane region" description="Helical" evidence="1">
    <location>
        <begin position="59"/>
        <end position="90"/>
    </location>
</feature>
<keyword evidence="1" id="KW-0812">Transmembrane</keyword>
<feature type="transmembrane region" description="Helical" evidence="1">
    <location>
        <begin position="240"/>
        <end position="261"/>
    </location>
</feature>
<keyword evidence="1" id="KW-1133">Transmembrane helix</keyword>
<dbReference type="AlphaFoldDB" id="A0A916YWK8"/>
<dbReference type="GO" id="GO:0016702">
    <property type="term" value="F:oxidoreductase activity, acting on single donors with incorporation of molecular oxygen, incorporation of two atoms of oxygen"/>
    <property type="evidence" value="ECO:0007669"/>
    <property type="project" value="InterPro"/>
</dbReference>
<sequence length="299" mass="34378">MLFVHHYIQPISVEGQFLAFATGILFLGIPHGAADLLVANQNANSEKKRFSMLFFFTNYLGRLVGFGAILWFFPLIGNILFIFLAAYHFGETDLHRFRTDTLWGKILVMNYGLVILSIILMPNFNEVRPILLLFKAGFDNLAFINWLDSHRIGLIFSAVVLFLLSVTIYFSKNKELAFSENRYFSIQFLLILVILYNLPMVLGFTFYFVIWHSTLSLKNITSYLRKNSNFNTANRVIRQIVFYSLLAIGGILIFGFTGFMFINNNAIMAYSFLGLAVLTAPHMQVMHDMYHKIRLNQNA</sequence>